<dbReference type="InterPro" id="IPR054208">
    <property type="entry name" value="DUF6914"/>
</dbReference>
<feature type="chain" id="PRO_5012473619" evidence="2">
    <location>
        <begin position="23"/>
        <end position="722"/>
    </location>
</feature>
<protein>
    <submittedName>
        <fullName evidence="3">Uncharacterized protein</fullName>
    </submittedName>
</protein>
<proteinExistence type="predicted"/>
<keyword evidence="2" id="KW-0732">Signal</keyword>
<feature type="region of interest" description="Disordered" evidence="1">
    <location>
        <begin position="636"/>
        <end position="657"/>
    </location>
</feature>
<organism evidence="3 4">
    <name type="scientific">Ophiocordyceps unilateralis</name>
    <name type="common">Zombie-ant fungus</name>
    <name type="synonym">Torrubia unilateralis</name>
    <dbReference type="NCBI Taxonomy" id="268505"/>
    <lineage>
        <taxon>Eukaryota</taxon>
        <taxon>Fungi</taxon>
        <taxon>Dikarya</taxon>
        <taxon>Ascomycota</taxon>
        <taxon>Pezizomycotina</taxon>
        <taxon>Sordariomycetes</taxon>
        <taxon>Hypocreomycetidae</taxon>
        <taxon>Hypocreales</taxon>
        <taxon>Ophiocordycipitaceae</taxon>
        <taxon>Ophiocordyceps</taxon>
    </lineage>
</organism>
<accession>A0A2A9P785</accession>
<feature type="signal peptide" evidence="2">
    <location>
        <begin position="1"/>
        <end position="22"/>
    </location>
</feature>
<dbReference type="AlphaFoldDB" id="A0A2A9P785"/>
<dbReference type="Gene3D" id="1.10.490.40">
    <property type="entry name" value="Diphtheria toxin, translocation domain"/>
    <property type="match status" value="1"/>
</dbReference>
<keyword evidence="4" id="KW-1185">Reference proteome</keyword>
<name>A0A2A9P785_OPHUN</name>
<dbReference type="EMBL" id="LAZP02000427">
    <property type="protein sequence ID" value="PFH57299.1"/>
    <property type="molecule type" value="Genomic_DNA"/>
</dbReference>
<dbReference type="OrthoDB" id="4927175at2759"/>
<reference evidence="3 4" key="2">
    <citation type="journal article" date="2017" name="Sci. Rep.">
        <title>Ant-infecting Ophiocordyceps genomes reveal a high diversity of potential behavioral manipulation genes and a possible major role for enterotoxins.</title>
        <authorList>
            <person name="de Bekker C."/>
            <person name="Ohm R.A."/>
            <person name="Evans H.C."/>
            <person name="Brachmann A."/>
            <person name="Hughes D.P."/>
        </authorList>
    </citation>
    <scope>NUCLEOTIDE SEQUENCE [LARGE SCALE GENOMIC DNA]</scope>
    <source>
        <strain evidence="3 4">SC16a</strain>
    </source>
</reference>
<gene>
    <name evidence="3" type="ORF">XA68_15247</name>
</gene>
<reference evidence="3 4" key="1">
    <citation type="journal article" date="2015" name="BMC Genomics">
        <title>Gene expression during zombie ant biting behavior reflects the complexity underlying fungal parasitic behavioral manipulation.</title>
        <authorList>
            <person name="de Bekker C."/>
            <person name="Ohm R.A."/>
            <person name="Loreto R.G."/>
            <person name="Sebastian A."/>
            <person name="Albert I."/>
            <person name="Merrow M."/>
            <person name="Brachmann A."/>
            <person name="Hughes D.P."/>
        </authorList>
    </citation>
    <scope>NUCLEOTIDE SEQUENCE [LARGE SCALE GENOMIC DNA]</scope>
    <source>
        <strain evidence="3 4">SC16a</strain>
    </source>
</reference>
<comment type="caution">
    <text evidence="3">The sequence shown here is derived from an EMBL/GenBank/DDBJ whole genome shotgun (WGS) entry which is preliminary data.</text>
</comment>
<sequence length="722" mass="80462">MDLLSLLSLCLFPLVCLSSVIGQSSSPGLAGHHVVPEVYGPSERFESWKRLKRRSVESGPASGATAIPNEQVENKLIAIGLYLRPSYSMAVGDVNSFHQAIIVSSATNHIEVYDAVNSVVSGQTFVDGKPPWRFQFEETISPEKARLLVARVVLGETVASSADIYKILEPLPMPCRGENCVSWVKSGLQALQDARHLQPFDIDLVVLKAVDYGVPRHKLALKPGAMDFATWEKYRNTISRYQPREGIIVPDPAAVKIEQNVAKAEARKVTAGPSTGSKQTLEEVYSSPADEMKKRSLKNFKMLVDRHGLEDIQQRTKLSTDQLHERFMDKHKGNFRLTPRGVGLTTLGGVAVIAWGYSIYDVFKQDSTALEKTAVVTALVPVVGCVTQALANDQSSSLNIARIADYHVCLVADGLTVSGFWAIGIPLQVMRILTHGVMEIIKFREKVKEENLHQLRSEGWKKVLERFETVLRSESYIGNVGLELDATRAGILLAASEAYADFEAGMTESLNETLPTSPRKAHDVANAQAEALNMIHQETCRKLQQSKEELRWQLKRDLGRALHHQSREYDDRFATNLLKEWETKSFSVSRQELSKSYRRVMEKNPLMAMEGVRGLSGIIDQHLGVAWALPPNCSHPDPLPPRPRPRNPDCDDPCPSKASGTPVFEELTGVGKGQFECVFRNPQGQSIYEFRPICCPFTNMERLVTAVDRVERVRCVDKKPKR</sequence>
<evidence type="ECO:0000313" key="3">
    <source>
        <dbReference type="EMBL" id="PFH57299.1"/>
    </source>
</evidence>
<dbReference type="STRING" id="268505.A0A2A9P785"/>
<evidence type="ECO:0000256" key="2">
    <source>
        <dbReference type="SAM" id="SignalP"/>
    </source>
</evidence>
<dbReference type="Pfam" id="PF21858">
    <property type="entry name" value="DUF6914"/>
    <property type="match status" value="1"/>
</dbReference>
<dbReference type="Proteomes" id="UP000037136">
    <property type="component" value="Unassembled WGS sequence"/>
</dbReference>
<evidence type="ECO:0000313" key="4">
    <source>
        <dbReference type="Proteomes" id="UP000037136"/>
    </source>
</evidence>
<evidence type="ECO:0000256" key="1">
    <source>
        <dbReference type="SAM" id="MobiDB-lite"/>
    </source>
</evidence>